<dbReference type="AlphaFoldDB" id="A0A841RD68"/>
<feature type="region of interest" description="Disordered" evidence="1">
    <location>
        <begin position="110"/>
        <end position="160"/>
    </location>
</feature>
<gene>
    <name evidence="2" type="ORF">HNR50_002472</name>
</gene>
<feature type="compositionally biased region" description="Low complexity" evidence="1">
    <location>
        <begin position="136"/>
        <end position="151"/>
    </location>
</feature>
<dbReference type="RefSeq" id="WP_184747059.1">
    <property type="nucleotide sequence ID" value="NZ_JACHGJ010000004.1"/>
</dbReference>
<proteinExistence type="predicted"/>
<comment type="caution">
    <text evidence="2">The sequence shown here is derived from an EMBL/GenBank/DDBJ whole genome shotgun (WGS) entry which is preliminary data.</text>
</comment>
<name>A0A841RD68_9SPIO</name>
<protein>
    <submittedName>
        <fullName evidence="2">Uncharacterized protein</fullName>
    </submittedName>
</protein>
<dbReference type="EMBL" id="JACHGJ010000004">
    <property type="protein sequence ID" value="MBB6480799.1"/>
    <property type="molecule type" value="Genomic_DNA"/>
</dbReference>
<evidence type="ECO:0000313" key="2">
    <source>
        <dbReference type="EMBL" id="MBB6480799.1"/>
    </source>
</evidence>
<dbReference type="Proteomes" id="UP000587760">
    <property type="component" value="Unassembled WGS sequence"/>
</dbReference>
<reference evidence="2 3" key="1">
    <citation type="submission" date="2020-08" db="EMBL/GenBank/DDBJ databases">
        <title>Genomic Encyclopedia of Type Strains, Phase IV (KMG-IV): sequencing the most valuable type-strain genomes for metagenomic binning, comparative biology and taxonomic classification.</title>
        <authorList>
            <person name="Goeker M."/>
        </authorList>
    </citation>
    <scope>NUCLEOTIDE SEQUENCE [LARGE SCALE GENOMIC DNA]</scope>
    <source>
        <strain evidence="2 3">DSM 2461</strain>
    </source>
</reference>
<accession>A0A841RD68</accession>
<keyword evidence="3" id="KW-1185">Reference proteome</keyword>
<evidence type="ECO:0000313" key="3">
    <source>
        <dbReference type="Proteomes" id="UP000587760"/>
    </source>
</evidence>
<evidence type="ECO:0000256" key="1">
    <source>
        <dbReference type="SAM" id="MobiDB-lite"/>
    </source>
</evidence>
<sequence length="160" mass="17620">MKKARFIIIFFILPLLSLAARGSLDRDREYFQELETTCESLFSDLEKGDLAPEEGKSVLAELRDRFGRPFTDTDGILESLIDRIAESRLSASEALYEFSLLKEGKLMTYRQEQKASGSPGDFQGSLSQDGNPPSVPQSNQPSDPPSDQSSNRGNPNKGGG</sequence>
<organism evidence="2 3">
    <name type="scientific">Spirochaeta isovalerica</name>
    <dbReference type="NCBI Taxonomy" id="150"/>
    <lineage>
        <taxon>Bacteria</taxon>
        <taxon>Pseudomonadati</taxon>
        <taxon>Spirochaetota</taxon>
        <taxon>Spirochaetia</taxon>
        <taxon>Spirochaetales</taxon>
        <taxon>Spirochaetaceae</taxon>
        <taxon>Spirochaeta</taxon>
    </lineage>
</organism>